<dbReference type="AlphaFoldDB" id="A0A6N1X3J9"/>
<feature type="domain" description="Bacterial surface antigen (D15)" evidence="4">
    <location>
        <begin position="191"/>
        <end position="341"/>
    </location>
</feature>
<organism evidence="5 6">
    <name type="scientific">Comamonas antarctica</name>
    <dbReference type="NCBI Taxonomy" id="2743470"/>
    <lineage>
        <taxon>Bacteria</taxon>
        <taxon>Pseudomonadati</taxon>
        <taxon>Pseudomonadota</taxon>
        <taxon>Betaproteobacteria</taxon>
        <taxon>Burkholderiales</taxon>
        <taxon>Comamonadaceae</taxon>
        <taxon>Comamonas</taxon>
    </lineage>
</organism>
<proteinExistence type="predicted"/>
<dbReference type="Proteomes" id="UP000509579">
    <property type="component" value="Chromosome"/>
</dbReference>
<sequence>MALLSLLGASAPAWAMPEAITDKQDGKLDLSDWLIERKGFLPIPIVITEPAVGNGGGVALMFLRNSMAESAQKAKESGLAVSPDIWVVGAAATENGTKAAFAGGMKTFGDGRFKYRGAVGKTDVNLAYYGTSGNTTGIDYSLDGWMSSQQVLARLGQSNNWLGARWIYMNLSNKLDIRGNPSIPLQPHEVARKASGLGLTLEHDSRDNVFTPSKGWTGAVDAMFYDPDIGSATRFQSYRGHAFGYWPVRKDVVLAGRVDGRAARGQVPFYMLPFIDMRGIPAARYQDRNTAVMETELRWNFTPRWAAVGFIGAGRAWGKGGSFDDASTAVSKGVGVRYLLARKLGLWVGLDYARGPESGTYYIQVGSAWR</sequence>
<evidence type="ECO:0000259" key="4">
    <source>
        <dbReference type="Pfam" id="PF01103"/>
    </source>
</evidence>
<accession>A0A6N1X3J9</accession>
<dbReference type="Gene3D" id="2.40.160.50">
    <property type="entry name" value="membrane protein fhac: a member of the omp85/tpsb transporter family"/>
    <property type="match status" value="1"/>
</dbReference>
<feature type="signal peptide" evidence="3">
    <location>
        <begin position="1"/>
        <end position="15"/>
    </location>
</feature>
<evidence type="ECO:0000256" key="1">
    <source>
        <dbReference type="ARBA" id="ARBA00004370"/>
    </source>
</evidence>
<dbReference type="EMBL" id="CP054840">
    <property type="protein sequence ID" value="QKV53478.1"/>
    <property type="molecule type" value="Genomic_DNA"/>
</dbReference>
<keyword evidence="2" id="KW-0472">Membrane</keyword>
<dbReference type="GO" id="GO:0019867">
    <property type="term" value="C:outer membrane"/>
    <property type="evidence" value="ECO:0007669"/>
    <property type="project" value="InterPro"/>
</dbReference>
<gene>
    <name evidence="5" type="ORF">HUK68_11580</name>
</gene>
<feature type="chain" id="PRO_5027041189" evidence="3">
    <location>
        <begin position="16"/>
        <end position="370"/>
    </location>
</feature>
<comment type="subcellular location">
    <subcellularLocation>
        <location evidence="1">Membrane</location>
    </subcellularLocation>
</comment>
<evidence type="ECO:0000256" key="2">
    <source>
        <dbReference type="ARBA" id="ARBA00023136"/>
    </source>
</evidence>
<dbReference type="Pfam" id="PF01103">
    <property type="entry name" value="Omp85"/>
    <property type="match status" value="1"/>
</dbReference>
<dbReference type="InterPro" id="IPR000184">
    <property type="entry name" value="Bac_surfAg_D15"/>
</dbReference>
<dbReference type="KEGG" id="aant:HUK68_11580"/>
<keyword evidence="3" id="KW-0732">Signal</keyword>
<evidence type="ECO:0000313" key="5">
    <source>
        <dbReference type="EMBL" id="QKV53478.1"/>
    </source>
</evidence>
<evidence type="ECO:0000256" key="3">
    <source>
        <dbReference type="SAM" id="SignalP"/>
    </source>
</evidence>
<protein>
    <submittedName>
        <fullName evidence="5">BamA/TamA family outer membrane protein</fullName>
    </submittedName>
</protein>
<keyword evidence="6" id="KW-1185">Reference proteome</keyword>
<reference evidence="5 6" key="1">
    <citation type="submission" date="2020-06" db="EMBL/GenBank/DDBJ databases">
        <title>Acidovorax antarctica sp. nov., isolated from Corinth ice sheet soil, Antarctic Fields Peninsula.</title>
        <authorList>
            <person name="Xu Q."/>
            <person name="Peng F."/>
        </authorList>
    </citation>
    <scope>NUCLEOTIDE SEQUENCE [LARGE SCALE GENOMIC DNA]</scope>
    <source>
        <strain evidence="5 6">16-35-5</strain>
    </source>
</reference>
<dbReference type="RefSeq" id="WP_175504284.1">
    <property type="nucleotide sequence ID" value="NZ_CP054840.1"/>
</dbReference>
<name>A0A6N1X3J9_9BURK</name>
<evidence type="ECO:0000313" key="6">
    <source>
        <dbReference type="Proteomes" id="UP000509579"/>
    </source>
</evidence>